<feature type="transmembrane region" description="Helical" evidence="1">
    <location>
        <begin position="365"/>
        <end position="384"/>
    </location>
</feature>
<keyword evidence="1" id="KW-0812">Transmembrane</keyword>
<protein>
    <submittedName>
        <fullName evidence="2">Peptidase</fullName>
    </submittedName>
</protein>
<dbReference type="AlphaFoldDB" id="A0A7I9WNI4"/>
<keyword evidence="1" id="KW-1133">Transmembrane helix</keyword>
<reference evidence="2 3" key="1">
    <citation type="journal article" date="2019" name="Emerg. Microbes Infect.">
        <title>Comprehensive subspecies identification of 175 nontuberculous mycobacteria species based on 7547 genomic profiles.</title>
        <authorList>
            <person name="Matsumoto Y."/>
            <person name="Kinjo T."/>
            <person name="Motooka D."/>
            <person name="Nabeya D."/>
            <person name="Jung N."/>
            <person name="Uechi K."/>
            <person name="Horii T."/>
            <person name="Iida T."/>
            <person name="Fujita J."/>
            <person name="Nakamura S."/>
        </authorList>
    </citation>
    <scope>NUCLEOTIDE SEQUENCE [LARGE SCALE GENOMIC DNA]</scope>
    <source>
        <strain evidence="2 3">JCM 13392</strain>
    </source>
</reference>
<evidence type="ECO:0000313" key="2">
    <source>
        <dbReference type="EMBL" id="GFG58806.1"/>
    </source>
</evidence>
<feature type="transmembrane region" description="Helical" evidence="1">
    <location>
        <begin position="410"/>
        <end position="428"/>
    </location>
</feature>
<sequence length="473" mass="50828">MRLHFYAGLLIGPFLLIATLSGGLYAVAPTLEQVLYRSYLHAETTGPALPVAEQIRAAQQVHPDLTVTAVRPASEPGETTRVLFDDPTLGESSRRAVFVDPAAAQPQGDLVVYGSSSALPARSWISQLHRNLHLGEPGRIYSELAASWLWVIALGGLWLWVSRYRRMTARTSTGARLFTINRETTGRSRTLGWHGAVGLWIVAGLIFLSATGLTWSTYAGANITAVRAALNWTTPTVATALTDSGPVTDVEEDHDHSGHNFAAAQEDSDTAAARIDEVDRVLQSARDAGVGGKVEVNIPDEPDIAFTVAQTRQPWVMSNNAVAVDGATGRITDSSWFADWPVAAKLAAWGIQLHMGTLFGVVNQVVLVAALAIALLTVIIRGYIMWWRRRPTRGTGTFGRPPTRGSIRRVPIATSLAITIVAIVVGWFVPLLGISLLAFLVVDVAVGALGHRAGRPGLHHSSGREHQDLAPPT</sequence>
<keyword evidence="1" id="KW-0472">Membrane</keyword>
<dbReference type="PANTHER" id="PTHR34219">
    <property type="entry name" value="IRON-REGULATED INNER MEMBRANE PROTEIN-RELATED"/>
    <property type="match status" value="1"/>
</dbReference>
<dbReference type="InterPro" id="IPR005625">
    <property type="entry name" value="PepSY-ass_TM"/>
</dbReference>
<evidence type="ECO:0000313" key="3">
    <source>
        <dbReference type="Proteomes" id="UP000465241"/>
    </source>
</evidence>
<dbReference type="Pfam" id="PF03929">
    <property type="entry name" value="PepSY_TM"/>
    <property type="match status" value="1"/>
</dbReference>
<dbReference type="Proteomes" id="UP000465241">
    <property type="component" value="Unassembled WGS sequence"/>
</dbReference>
<feature type="transmembrane region" description="Helical" evidence="1">
    <location>
        <begin position="191"/>
        <end position="210"/>
    </location>
</feature>
<dbReference type="EMBL" id="BLKT01000003">
    <property type="protein sequence ID" value="GFG58806.1"/>
    <property type="molecule type" value="Genomic_DNA"/>
</dbReference>
<organism evidence="2 3">
    <name type="scientific">Mycolicibacterium murale</name>
    <dbReference type="NCBI Taxonomy" id="182220"/>
    <lineage>
        <taxon>Bacteria</taxon>
        <taxon>Bacillati</taxon>
        <taxon>Actinomycetota</taxon>
        <taxon>Actinomycetes</taxon>
        <taxon>Mycobacteriales</taxon>
        <taxon>Mycobacteriaceae</taxon>
        <taxon>Mycolicibacterium</taxon>
    </lineage>
</organism>
<name>A0A7I9WNI4_9MYCO</name>
<proteinExistence type="predicted"/>
<evidence type="ECO:0000256" key="1">
    <source>
        <dbReference type="SAM" id="Phobius"/>
    </source>
</evidence>
<feature type="transmembrane region" description="Helical" evidence="1">
    <location>
        <begin position="140"/>
        <end position="161"/>
    </location>
</feature>
<accession>A0A7I9WNI4</accession>
<gene>
    <name evidence="2" type="ORF">MMUR_29420</name>
</gene>
<comment type="caution">
    <text evidence="2">The sequence shown here is derived from an EMBL/GenBank/DDBJ whole genome shotgun (WGS) entry which is preliminary data.</text>
</comment>
<dbReference type="PANTHER" id="PTHR34219:SF1">
    <property type="entry name" value="PEPSY DOMAIN-CONTAINING PROTEIN"/>
    <property type="match status" value="1"/>
</dbReference>
<keyword evidence="3" id="KW-1185">Reference proteome</keyword>